<evidence type="ECO:0000256" key="6">
    <source>
        <dbReference type="ARBA" id="ARBA00022660"/>
    </source>
</evidence>
<comment type="catalytic activity">
    <reaction evidence="17 18">
        <text>a ubiquinone + NADH + 5 H(+)(in) = a ubiquinol + NAD(+) + 4 H(+)(out)</text>
        <dbReference type="Rhea" id="RHEA:29091"/>
        <dbReference type="Rhea" id="RHEA-COMP:9565"/>
        <dbReference type="Rhea" id="RHEA-COMP:9566"/>
        <dbReference type="ChEBI" id="CHEBI:15378"/>
        <dbReference type="ChEBI" id="CHEBI:16389"/>
        <dbReference type="ChEBI" id="CHEBI:17976"/>
        <dbReference type="ChEBI" id="CHEBI:57540"/>
        <dbReference type="ChEBI" id="CHEBI:57945"/>
        <dbReference type="EC" id="7.1.1.2"/>
    </reaction>
</comment>
<feature type="transmembrane region" description="Helical" evidence="18">
    <location>
        <begin position="326"/>
        <end position="346"/>
    </location>
</feature>
<comment type="subcellular location">
    <subcellularLocation>
        <location evidence="1 18">Mitochondrion inner membrane</location>
        <topology evidence="1 18">Multi-pass membrane protein</topology>
    </subcellularLocation>
</comment>
<evidence type="ECO:0000256" key="15">
    <source>
        <dbReference type="ARBA" id="ARBA00023136"/>
    </source>
</evidence>
<feature type="transmembrane region" description="Helical" evidence="18">
    <location>
        <begin position="202"/>
        <end position="220"/>
    </location>
</feature>
<evidence type="ECO:0000256" key="12">
    <source>
        <dbReference type="ARBA" id="ARBA00023027"/>
    </source>
</evidence>
<geneLocation type="mitochondrion" evidence="21"/>
<dbReference type="GO" id="GO:0006120">
    <property type="term" value="P:mitochondrial electron transport, NADH to ubiquinone"/>
    <property type="evidence" value="ECO:0007669"/>
    <property type="project" value="InterPro"/>
</dbReference>
<keyword evidence="10 18" id="KW-0249">Electron transport</keyword>
<comment type="subunit">
    <text evidence="16">Core subunit of respiratory chain NADH dehydrogenase (Complex I) which is composed of 45 different subunits. Interacts with TMEM242.</text>
</comment>
<keyword evidence="14 18" id="KW-0496">Mitochondrion</keyword>
<evidence type="ECO:0000259" key="20">
    <source>
        <dbReference type="Pfam" id="PF06444"/>
    </source>
</evidence>
<evidence type="ECO:0000259" key="19">
    <source>
        <dbReference type="Pfam" id="PF00361"/>
    </source>
</evidence>
<feature type="transmembrane region" description="Helical" evidence="18">
    <location>
        <begin position="66"/>
        <end position="87"/>
    </location>
</feature>
<evidence type="ECO:0000256" key="17">
    <source>
        <dbReference type="ARBA" id="ARBA00049551"/>
    </source>
</evidence>
<dbReference type="EMBL" id="MG334270">
    <property type="protein sequence ID" value="AUJ22195.1"/>
    <property type="molecule type" value="Genomic_DNA"/>
</dbReference>
<keyword evidence="9 18" id="KW-1278">Translocase</keyword>
<evidence type="ECO:0000256" key="16">
    <source>
        <dbReference type="ARBA" id="ARBA00029481"/>
    </source>
</evidence>
<comment type="function">
    <text evidence="18">Core subunit of the mitochondrial membrane respiratory chain NADH dehydrogenase (Complex I) which catalyzes electron transfer from NADH through the respiratory chain, using ubiquinone as an electron acceptor. Essential for the catalytic activity and assembly of complex I.</text>
</comment>
<evidence type="ECO:0000256" key="4">
    <source>
        <dbReference type="ARBA" id="ARBA00021008"/>
    </source>
</evidence>
<keyword evidence="6 18" id="KW-0679">Respiratory chain</keyword>
<feature type="transmembrane region" description="Helical" evidence="18">
    <location>
        <begin position="152"/>
        <end position="171"/>
    </location>
</feature>
<feature type="domain" description="NADH dehydrogenase subunit 2 C-terminal" evidence="20">
    <location>
        <begin position="290"/>
        <end position="343"/>
    </location>
</feature>
<evidence type="ECO:0000256" key="2">
    <source>
        <dbReference type="ARBA" id="ARBA00007012"/>
    </source>
</evidence>
<dbReference type="GO" id="GO:0008137">
    <property type="term" value="F:NADH dehydrogenase (ubiquinone) activity"/>
    <property type="evidence" value="ECO:0007669"/>
    <property type="project" value="UniProtKB-EC"/>
</dbReference>
<keyword evidence="11 18" id="KW-1133">Transmembrane helix</keyword>
<accession>A0A173GHT9</accession>
<dbReference type="PANTHER" id="PTHR46552:SF1">
    <property type="entry name" value="NADH-UBIQUINONE OXIDOREDUCTASE CHAIN 2"/>
    <property type="match status" value="1"/>
</dbReference>
<reference evidence="22" key="3">
    <citation type="journal article" date="2017" name="Sci. Rep.">
        <title>The evolutionary and phylogeographic history of woolly mammoths: a comprehensive mitogenomic analysis.</title>
        <authorList>
            <person name="Chang D."/>
            <person name="Knapp M."/>
            <person name="Enk J."/>
            <person name="Lippold S."/>
            <person name="Kircher M."/>
            <person name="Lister A."/>
            <person name="MacPhee R.D."/>
            <person name="Widga C."/>
            <person name="Czechowski P."/>
            <person name="Sommer R."/>
            <person name="Hodges E."/>
            <person name="Stumpel N."/>
            <person name="Barnes I."/>
            <person name="Dalen L."/>
            <person name="Derevianko A."/>
            <person name="Germonpre M."/>
            <person name="Hillebrand-Voiculescu A."/>
            <person name="Constantin S."/>
            <person name="Kuznetsova T."/>
            <person name="Mol D."/>
            <person name="Rathgeber T."/>
            <person name="Rosendahl W."/>
            <person name="Tikhonov A.N."/>
            <person name="Willerslev E."/>
            <person name="Hannon G."/>
            <person name="Lalueza-Fox C."/>
            <person name="Joger U."/>
            <person name="Poinar H."/>
            <person name="Hofreiter M."/>
            <person name="Shapiro B."/>
        </authorList>
    </citation>
    <scope>NUCLEOTIDE SEQUENCE</scope>
    <source>
        <strain evidence="22">SP2220</strain>
    </source>
</reference>
<dbReference type="AlphaFoldDB" id="A0A173GHT9"/>
<evidence type="ECO:0000256" key="18">
    <source>
        <dbReference type="RuleBase" id="RU003403"/>
    </source>
</evidence>
<dbReference type="InterPro" id="IPR003917">
    <property type="entry name" value="NADH_UbQ_OxRdtase_chain2"/>
</dbReference>
<dbReference type="EC" id="7.1.1.2" evidence="3 18"/>
<protein>
    <recommendedName>
        <fullName evidence="4 18">NADH-ubiquinone oxidoreductase chain 2</fullName>
        <ecNumber evidence="3 18">7.1.1.2</ecNumber>
    </recommendedName>
</protein>
<feature type="transmembrane region" description="Helical" evidence="18">
    <location>
        <begin position="280"/>
        <end position="305"/>
    </location>
</feature>
<evidence type="ECO:0000256" key="5">
    <source>
        <dbReference type="ARBA" id="ARBA00022448"/>
    </source>
</evidence>
<gene>
    <name evidence="21" type="primary">ND2</name>
</gene>
<keyword evidence="13 18" id="KW-0830">Ubiquinone</keyword>
<name>A0A173GHT9_MAMPR</name>
<evidence type="ECO:0000313" key="23">
    <source>
        <dbReference type="EMBL" id="AUJ22195.1"/>
    </source>
</evidence>
<comment type="similarity">
    <text evidence="2 18">Belongs to the complex I subunit 2 family.</text>
</comment>
<keyword evidence="7 18" id="KW-0812">Transmembrane</keyword>
<dbReference type="InterPro" id="IPR001750">
    <property type="entry name" value="ND/Mrp_TM"/>
</dbReference>
<dbReference type="PRINTS" id="PR01436">
    <property type="entry name" value="NADHDHGNASE2"/>
</dbReference>
<dbReference type="PANTHER" id="PTHR46552">
    <property type="entry name" value="NADH-UBIQUINONE OXIDOREDUCTASE CHAIN 2"/>
    <property type="match status" value="1"/>
</dbReference>
<evidence type="ECO:0000256" key="3">
    <source>
        <dbReference type="ARBA" id="ARBA00012944"/>
    </source>
</evidence>
<sequence>MNPLALSLILTTLLAGTLITMMSSHWLTAWMGLEMNMLTMIPILMKTTNPRSTEAATKYFMTQATASMMLMMALTINLMYSGQWSIMKMTNPVASNMALMALMTKLGSAPFHFWVPEVTQGVELTSGMILLTWQKLAPLSLLYQMATYTNTNLIYLSGLLSILIGGWGGLNQTQLRKILAYSSISHMGWMLIILPFNPTLTLLNLAIYILLTLSIFMILANTLTTSMSSLTLMWNKTPAMTIMLMTTLLSLGGLPPLSGFTPKWLMIHELTKNNSIIMPLTMAIMTLLNMYFYMRLIYYSSLTILPSTNNMKMTWQFTNTKHTMMLPTLITLSNMLLPLTPMISMLE</sequence>
<keyword evidence="8 18" id="KW-0999">Mitochondrion inner membrane</keyword>
<evidence type="ECO:0000313" key="21">
    <source>
        <dbReference type="EMBL" id="ANH54554.1"/>
    </source>
</evidence>
<dbReference type="Pfam" id="PF00361">
    <property type="entry name" value="Proton_antipo_M"/>
    <property type="match status" value="1"/>
</dbReference>
<dbReference type="InterPro" id="IPR050175">
    <property type="entry name" value="Complex_I_Subunit_2"/>
</dbReference>
<evidence type="ECO:0000256" key="11">
    <source>
        <dbReference type="ARBA" id="ARBA00022989"/>
    </source>
</evidence>
<keyword evidence="12 18" id="KW-0520">NAD</keyword>
<evidence type="ECO:0000256" key="7">
    <source>
        <dbReference type="ARBA" id="ARBA00022692"/>
    </source>
</evidence>
<evidence type="ECO:0000313" key="22">
    <source>
        <dbReference type="EMBL" id="APA38790.1"/>
    </source>
</evidence>
<proteinExistence type="inferred from homology"/>
<evidence type="ECO:0000256" key="8">
    <source>
        <dbReference type="ARBA" id="ARBA00022792"/>
    </source>
</evidence>
<keyword evidence="15 18" id="KW-0472">Membrane</keyword>
<reference evidence="21" key="1">
    <citation type="journal article" date="2016" name="Front Ecol Evol">
        <title>Mammuthus Population Dynamics in Late Pleistocene North America: Divergence, Phylogeography and Introgression.</title>
        <authorList>
            <person name="Enk J."/>
            <person name="Devault A."/>
            <person name="Widga C."/>
            <person name="Saunders J."/>
            <person name="Szpak P."/>
            <person name="Southon J."/>
            <person name="Rouillard J.-M."/>
            <person name="Shapiro B."/>
            <person name="Golding G.B."/>
            <person name="Zazula G."/>
            <person name="Froese D."/>
            <person name="Fisher D.C."/>
            <person name="MacPhee R.D.E."/>
            <person name="Poinar H."/>
        </authorList>
    </citation>
    <scope>NUCLEOTIDE SEQUENCE</scope>
    <source>
        <strain evidence="21">Ber28</strain>
    </source>
</reference>
<feature type="transmembrane region" description="Helical" evidence="18">
    <location>
        <begin position="178"/>
        <end position="196"/>
    </location>
</feature>
<evidence type="ECO:0000256" key="13">
    <source>
        <dbReference type="ARBA" id="ARBA00023075"/>
    </source>
</evidence>
<evidence type="ECO:0000256" key="1">
    <source>
        <dbReference type="ARBA" id="ARBA00004448"/>
    </source>
</evidence>
<dbReference type="EMBL" id="KX027495">
    <property type="protein sequence ID" value="ANH54554.1"/>
    <property type="molecule type" value="Genomic_DNA"/>
</dbReference>
<feature type="domain" description="NADH:quinone oxidoreductase/Mrp antiporter transmembrane" evidence="19">
    <location>
        <begin position="23"/>
        <end position="286"/>
    </location>
</feature>
<reference evidence="23" key="2">
    <citation type="journal article" date="2017" name="Evol. Lett.">
        <title>Mitogenome evolution in the last surviving woolly mammoth population reveals neutral and functional consequences of small population size.</title>
        <authorList>
            <person name="Pecnerova P."/>
            <person name="Palkopoulou E."/>
            <person name="Wheat C.W."/>
            <person name="Skoglund P."/>
            <person name="Vartanyan S."/>
            <person name="Tikhonov A."/>
            <person name="Nikolskiy P."/>
            <person name="van der Plicht J."/>
            <person name="Diez-Del-Molino D."/>
            <person name="Dalen L."/>
        </authorList>
    </citation>
    <scope>NUCLEOTIDE SEQUENCE</scope>
    <source>
        <strain evidence="23">E469D</strain>
    </source>
</reference>
<organism evidence="21">
    <name type="scientific">Mammuthus primigenius</name>
    <name type="common">Siberian woolly mammoth</name>
    <dbReference type="NCBI Taxonomy" id="37349"/>
    <lineage>
        <taxon>Eukaryota</taxon>
        <taxon>Metazoa</taxon>
        <taxon>Chordata</taxon>
        <taxon>Craniata</taxon>
        <taxon>Vertebrata</taxon>
        <taxon>Euteleostomi</taxon>
        <taxon>Mammalia</taxon>
        <taxon>Eutheria</taxon>
        <taxon>Afrotheria</taxon>
        <taxon>Proboscidea</taxon>
        <taxon>Elephantidae</taxon>
        <taxon>Mammuthus</taxon>
    </lineage>
</organism>
<feature type="transmembrane region" description="Helical" evidence="18">
    <location>
        <begin position="241"/>
        <end position="260"/>
    </location>
</feature>
<dbReference type="EMBL" id="KX176761">
    <property type="protein sequence ID" value="APA38790.1"/>
    <property type="molecule type" value="Genomic_DNA"/>
</dbReference>
<evidence type="ECO:0000256" key="14">
    <source>
        <dbReference type="ARBA" id="ARBA00023128"/>
    </source>
</evidence>
<keyword evidence="5" id="KW-0813">Transport</keyword>
<evidence type="ECO:0000256" key="10">
    <source>
        <dbReference type="ARBA" id="ARBA00022982"/>
    </source>
</evidence>
<dbReference type="InterPro" id="IPR010933">
    <property type="entry name" value="NADH_DH_su2_C"/>
</dbReference>
<dbReference type="GO" id="GO:0005743">
    <property type="term" value="C:mitochondrial inner membrane"/>
    <property type="evidence" value="ECO:0007669"/>
    <property type="project" value="UniProtKB-SubCell"/>
</dbReference>
<dbReference type="Pfam" id="PF06444">
    <property type="entry name" value="NADH_dehy_S2_C"/>
    <property type="match status" value="1"/>
</dbReference>
<evidence type="ECO:0000256" key="9">
    <source>
        <dbReference type="ARBA" id="ARBA00022967"/>
    </source>
</evidence>